<evidence type="ECO:0000256" key="4">
    <source>
        <dbReference type="ARBA" id="ARBA00023002"/>
    </source>
</evidence>
<evidence type="ECO:0000256" key="2">
    <source>
        <dbReference type="ARBA" id="ARBA00022630"/>
    </source>
</evidence>
<evidence type="ECO:0000313" key="7">
    <source>
        <dbReference type="EMBL" id="RKR90912.1"/>
    </source>
</evidence>
<dbReference type="Proteomes" id="UP000277671">
    <property type="component" value="Unassembled WGS sequence"/>
</dbReference>
<dbReference type="OrthoDB" id="9801699at2"/>
<dbReference type="InterPro" id="IPR036188">
    <property type="entry name" value="FAD/NAD-bd_sf"/>
</dbReference>
<comment type="caution">
    <text evidence="7">The sequence shown here is derived from an EMBL/GenBank/DDBJ whole genome shotgun (WGS) entry which is preliminary data.</text>
</comment>
<dbReference type="NCBIfam" id="NF008726">
    <property type="entry name" value="PRK11728.1"/>
    <property type="match status" value="1"/>
</dbReference>
<dbReference type="Gene3D" id="3.30.9.10">
    <property type="entry name" value="D-Amino Acid Oxidase, subunit A, domain 2"/>
    <property type="match status" value="1"/>
</dbReference>
<evidence type="ECO:0000256" key="1">
    <source>
        <dbReference type="ARBA" id="ARBA00001974"/>
    </source>
</evidence>
<dbReference type="Gene3D" id="3.50.50.60">
    <property type="entry name" value="FAD/NAD(P)-binding domain"/>
    <property type="match status" value="1"/>
</dbReference>
<dbReference type="PANTHER" id="PTHR43104:SF2">
    <property type="entry name" value="L-2-HYDROXYGLUTARATE DEHYDROGENASE, MITOCHONDRIAL"/>
    <property type="match status" value="1"/>
</dbReference>
<sequence length="400" mass="43147">MARYVVIGGGIVGLATAHRITLDRPGAEVTVLEKEPRLAAHQTGHNSGVIHAGVYYRPGSLKAELCRAGSRSMVEFCAENGIPVQRCGKLIVATDEAELPRLRALHERALANRLPVRLLTPAEAAEYEPAMRCVEALRVESTGIVDFTEVCVALAALAEKSGARIRLGARVTGIASRRSGPAGAPELVVNSTAGEVVADVLVNCAGLHADRVARLAGVVPPARIIPFRGEYYELRPERRDLVRGLIYPVPDPQFPFLGVHLTRMIDGSVHAGPNAVLALAREGYSWGRINPREVADLVGYPGLWRLARRHGRYGLTEVRRSLSRRRFASSLARLVPELTERDLVPSAAGVRAQAIAPDGSLVDDFLIVDADRQVHVLNAPSPAATSSLEIAKHIVARLPR</sequence>
<keyword evidence="2" id="KW-0285">Flavoprotein</keyword>
<dbReference type="SUPFAM" id="SSF51905">
    <property type="entry name" value="FAD/NAD(P)-binding domain"/>
    <property type="match status" value="1"/>
</dbReference>
<proteinExistence type="inferred from homology"/>
<name>A0A495JR99_9ACTN</name>
<protein>
    <submittedName>
        <fullName evidence="7">L-2-hydroxyglutarate oxidase</fullName>
    </submittedName>
</protein>
<dbReference type="GO" id="GO:0005737">
    <property type="term" value="C:cytoplasm"/>
    <property type="evidence" value="ECO:0007669"/>
    <property type="project" value="TreeGrafter"/>
</dbReference>
<dbReference type="Pfam" id="PF01266">
    <property type="entry name" value="DAO"/>
    <property type="match status" value="1"/>
</dbReference>
<keyword evidence="4" id="KW-0560">Oxidoreductase</keyword>
<feature type="domain" description="FAD dependent oxidoreductase" evidence="6">
    <location>
        <begin position="4"/>
        <end position="396"/>
    </location>
</feature>
<evidence type="ECO:0000313" key="8">
    <source>
        <dbReference type="Proteomes" id="UP000277671"/>
    </source>
</evidence>
<dbReference type="GO" id="GO:0047545">
    <property type="term" value="F:(S)-2-hydroxyglutarate dehydrogenase activity"/>
    <property type="evidence" value="ECO:0007669"/>
    <property type="project" value="TreeGrafter"/>
</dbReference>
<gene>
    <name evidence="7" type="ORF">BDK92_5296</name>
</gene>
<accession>A0A495JR99</accession>
<dbReference type="RefSeq" id="WP_121159105.1">
    <property type="nucleotide sequence ID" value="NZ_RBKT01000001.1"/>
</dbReference>
<evidence type="ECO:0000256" key="3">
    <source>
        <dbReference type="ARBA" id="ARBA00022827"/>
    </source>
</evidence>
<dbReference type="AlphaFoldDB" id="A0A495JR99"/>
<dbReference type="InterPro" id="IPR006076">
    <property type="entry name" value="FAD-dep_OxRdtase"/>
</dbReference>
<comment type="cofactor">
    <cofactor evidence="1">
        <name>FAD</name>
        <dbReference type="ChEBI" id="CHEBI:57692"/>
    </cofactor>
</comment>
<comment type="similarity">
    <text evidence="5">Belongs to the L2HGDH family.</text>
</comment>
<keyword evidence="3" id="KW-0274">FAD</keyword>
<dbReference type="PANTHER" id="PTHR43104">
    <property type="entry name" value="L-2-HYDROXYGLUTARATE DEHYDROGENASE, MITOCHONDRIAL"/>
    <property type="match status" value="1"/>
</dbReference>
<evidence type="ECO:0000256" key="5">
    <source>
        <dbReference type="ARBA" id="ARBA00037941"/>
    </source>
</evidence>
<organism evidence="7 8">
    <name type="scientific">Micromonospora pisi</name>
    <dbReference type="NCBI Taxonomy" id="589240"/>
    <lineage>
        <taxon>Bacteria</taxon>
        <taxon>Bacillati</taxon>
        <taxon>Actinomycetota</taxon>
        <taxon>Actinomycetes</taxon>
        <taxon>Micromonosporales</taxon>
        <taxon>Micromonosporaceae</taxon>
        <taxon>Micromonospora</taxon>
    </lineage>
</organism>
<keyword evidence="8" id="KW-1185">Reference proteome</keyword>
<reference evidence="7 8" key="1">
    <citation type="submission" date="2018-10" db="EMBL/GenBank/DDBJ databases">
        <title>Sequencing the genomes of 1000 actinobacteria strains.</title>
        <authorList>
            <person name="Klenk H.-P."/>
        </authorList>
    </citation>
    <scope>NUCLEOTIDE SEQUENCE [LARGE SCALE GENOMIC DNA]</scope>
    <source>
        <strain evidence="7 8">DSM 45175</strain>
    </source>
</reference>
<evidence type="ECO:0000259" key="6">
    <source>
        <dbReference type="Pfam" id="PF01266"/>
    </source>
</evidence>
<dbReference type="EMBL" id="RBKT01000001">
    <property type="protein sequence ID" value="RKR90912.1"/>
    <property type="molecule type" value="Genomic_DNA"/>
</dbReference>